<dbReference type="GO" id="GO:0016787">
    <property type="term" value="F:hydrolase activity"/>
    <property type="evidence" value="ECO:0007669"/>
    <property type="project" value="UniProtKB-KW"/>
</dbReference>
<reference evidence="3 4" key="1">
    <citation type="submission" date="2024-04" db="EMBL/GenBank/DDBJ databases">
        <title>whole genome sequencing of Lutimonas vermicola strain IMCC1616.</title>
        <authorList>
            <person name="Bae S.S."/>
        </authorList>
    </citation>
    <scope>NUCLEOTIDE SEQUENCE [LARGE SCALE GENOMIC DNA]</scope>
    <source>
        <strain evidence="3 4">IMCC1616</strain>
    </source>
</reference>
<dbReference type="InterPro" id="IPR050491">
    <property type="entry name" value="AmpC-like"/>
</dbReference>
<dbReference type="EMBL" id="JBCDNA010000002">
    <property type="protein sequence ID" value="MEL4456524.1"/>
    <property type="molecule type" value="Genomic_DNA"/>
</dbReference>
<name>A0ABU9L4G7_9FLAO</name>
<dbReference type="Gene3D" id="3.40.710.10">
    <property type="entry name" value="DD-peptidase/beta-lactamase superfamily"/>
    <property type="match status" value="1"/>
</dbReference>
<protein>
    <submittedName>
        <fullName evidence="3">Serine hydrolase domain-containing protein</fullName>
        <ecNumber evidence="3">3.1.1.103</ecNumber>
    </submittedName>
</protein>
<keyword evidence="4" id="KW-1185">Reference proteome</keyword>
<keyword evidence="1" id="KW-0472">Membrane</keyword>
<dbReference type="Gene3D" id="1.25.40.10">
    <property type="entry name" value="Tetratricopeptide repeat domain"/>
    <property type="match status" value="1"/>
</dbReference>
<evidence type="ECO:0000259" key="2">
    <source>
        <dbReference type="Pfam" id="PF00144"/>
    </source>
</evidence>
<evidence type="ECO:0000313" key="3">
    <source>
        <dbReference type="EMBL" id="MEL4456524.1"/>
    </source>
</evidence>
<dbReference type="PANTHER" id="PTHR46825">
    <property type="entry name" value="D-ALANYL-D-ALANINE-CARBOXYPEPTIDASE/ENDOPEPTIDASE AMPH"/>
    <property type="match status" value="1"/>
</dbReference>
<sequence>MENTQSYLFIINQYNSHKMNLSIRVLFFTFISFSTLISFSQETSDAIVGEKLAKIEAKIQAWQKQTKAPAVSVAFQHHDFYYENAWGLADIENQVEAKPASSYQIASTTKPMTAMAILKLWEMGKIDLDAEVQTYYPSFPKKEYPITIRQILAHTAGISHYQSDSKEEKHIKEPYSTEMAIDIFKDWELIFEPNTNWRYSSYGYNLLGGVIEEVSGKSYEDFLKEHIWGPANMENTMMDDPIAIVPNRVRGYFKNGGKIENGEYLDISSRFGAGGVRSTVQDVVKMGIALKNGKILKPETVELMLEPLGDQGWNEYALGISVRPFLGQHIIMHSGGMPQTSFLFIAAPADNLSLSIGSNLGRQDVESLGISLVQILSGIDTKTVTAKKAEDKLMLDAINEVYNFGQGYYQKMGKSKVESDKNLASNFKYFNRYINPKYIRNNSKEVEEKIKAGHQMQPEKSLIWDRVGGYMASQLNQNYFQEGALAFFKAYIGLYKKDKSISYRFTKDFENAVQKYYQDWQVTRALDPSLTRFDKNTDWDQVPIQLDNELGKYSVYPDFYGDLIDYTYSNLLFNKKYDEISQITGLADTYFSGRFFTEFLKGFEALSQKDLNKANTCFAKANEIENHLENPNWIGSLILNLAQVDPVMAFSLGEVMATYNPKSYEFQIGMSNLASKMGMREKSIYYAQKALEIKPDDEMALKFIGS</sequence>
<organism evidence="3 4">
    <name type="scientific">Lutimonas vermicola</name>
    <dbReference type="NCBI Taxonomy" id="414288"/>
    <lineage>
        <taxon>Bacteria</taxon>
        <taxon>Pseudomonadati</taxon>
        <taxon>Bacteroidota</taxon>
        <taxon>Flavobacteriia</taxon>
        <taxon>Flavobacteriales</taxon>
        <taxon>Flavobacteriaceae</taxon>
        <taxon>Lutimonas</taxon>
    </lineage>
</organism>
<gene>
    <name evidence="3" type="ORF">AABB81_11495</name>
</gene>
<accession>A0ABU9L4G7</accession>
<dbReference type="InterPro" id="IPR012338">
    <property type="entry name" value="Beta-lactam/transpept-like"/>
</dbReference>
<feature type="domain" description="Beta-lactamase-related" evidence="2">
    <location>
        <begin position="56"/>
        <end position="360"/>
    </location>
</feature>
<dbReference type="InterPro" id="IPR011990">
    <property type="entry name" value="TPR-like_helical_dom_sf"/>
</dbReference>
<keyword evidence="1" id="KW-1133">Transmembrane helix</keyword>
<proteinExistence type="predicted"/>
<dbReference type="PANTHER" id="PTHR46825:SF9">
    <property type="entry name" value="BETA-LACTAMASE-RELATED DOMAIN-CONTAINING PROTEIN"/>
    <property type="match status" value="1"/>
</dbReference>
<dbReference type="Pfam" id="PF00144">
    <property type="entry name" value="Beta-lactamase"/>
    <property type="match status" value="1"/>
</dbReference>
<keyword evidence="3" id="KW-0378">Hydrolase</keyword>
<dbReference type="Proteomes" id="UP001474120">
    <property type="component" value="Unassembled WGS sequence"/>
</dbReference>
<evidence type="ECO:0000313" key="4">
    <source>
        <dbReference type="Proteomes" id="UP001474120"/>
    </source>
</evidence>
<keyword evidence="1" id="KW-0812">Transmembrane</keyword>
<dbReference type="SUPFAM" id="SSF48452">
    <property type="entry name" value="TPR-like"/>
    <property type="match status" value="1"/>
</dbReference>
<dbReference type="RefSeq" id="WP_342160670.1">
    <property type="nucleotide sequence ID" value="NZ_JBCDNA010000002.1"/>
</dbReference>
<evidence type="ECO:0000256" key="1">
    <source>
        <dbReference type="SAM" id="Phobius"/>
    </source>
</evidence>
<dbReference type="EC" id="3.1.1.103" evidence="3"/>
<dbReference type="InterPro" id="IPR001466">
    <property type="entry name" value="Beta-lactam-related"/>
</dbReference>
<dbReference type="SUPFAM" id="SSF56601">
    <property type="entry name" value="beta-lactamase/transpeptidase-like"/>
    <property type="match status" value="1"/>
</dbReference>
<comment type="caution">
    <text evidence="3">The sequence shown here is derived from an EMBL/GenBank/DDBJ whole genome shotgun (WGS) entry which is preliminary data.</text>
</comment>
<feature type="transmembrane region" description="Helical" evidence="1">
    <location>
        <begin position="21"/>
        <end position="39"/>
    </location>
</feature>